<feature type="signal peptide" evidence="2">
    <location>
        <begin position="1"/>
        <end position="21"/>
    </location>
</feature>
<dbReference type="RefSeq" id="XP_028876689.1">
    <property type="nucleotide sequence ID" value="XM_029032016.1"/>
</dbReference>
<evidence type="ECO:0008006" key="5">
    <source>
        <dbReference type="Google" id="ProtNLM"/>
    </source>
</evidence>
<dbReference type="EMBL" id="NBCO01000206">
    <property type="protein sequence ID" value="ORC79560.1"/>
    <property type="molecule type" value="Genomic_DNA"/>
</dbReference>
<dbReference type="Proteomes" id="UP000192257">
    <property type="component" value="Unassembled WGS sequence"/>
</dbReference>
<gene>
    <name evidence="3" type="ORF">TM35_002061000</name>
</gene>
<evidence type="ECO:0000256" key="2">
    <source>
        <dbReference type="SAM" id="SignalP"/>
    </source>
</evidence>
<reference evidence="3 4" key="1">
    <citation type="submission" date="2017-03" db="EMBL/GenBank/DDBJ databases">
        <title>An alternative strategy for trypanosome survival in the mammalian bloodstream revealed through genome and transcriptome analysis of the ubiquitous bovine parasite Trypanosoma (Megatrypanum) theileri.</title>
        <authorList>
            <person name="Kelly S."/>
            <person name="Ivens A."/>
            <person name="Mott A."/>
            <person name="O'Neill E."/>
            <person name="Emms D."/>
            <person name="Macleod O."/>
            <person name="Voorheis P."/>
            <person name="Matthews J."/>
            <person name="Matthews K."/>
            <person name="Carrington M."/>
        </authorList>
    </citation>
    <scope>NUCLEOTIDE SEQUENCE [LARGE SCALE GENOMIC DNA]</scope>
    <source>
        <strain evidence="3">Edinburgh</strain>
    </source>
</reference>
<name>A0A1X0NDS1_9TRYP</name>
<feature type="transmembrane region" description="Helical" evidence="1">
    <location>
        <begin position="197"/>
        <end position="221"/>
    </location>
</feature>
<organism evidence="3 4">
    <name type="scientific">Trypanosoma theileri</name>
    <dbReference type="NCBI Taxonomy" id="67003"/>
    <lineage>
        <taxon>Eukaryota</taxon>
        <taxon>Discoba</taxon>
        <taxon>Euglenozoa</taxon>
        <taxon>Kinetoplastea</taxon>
        <taxon>Metakinetoplastina</taxon>
        <taxon>Trypanosomatida</taxon>
        <taxon>Trypanosomatidae</taxon>
        <taxon>Trypanosoma</taxon>
    </lineage>
</organism>
<proteinExistence type="predicted"/>
<keyword evidence="2" id="KW-0732">Signal</keyword>
<dbReference type="VEuPathDB" id="TriTrypDB:TM35_002061000"/>
<keyword evidence="4" id="KW-1185">Reference proteome</keyword>
<dbReference type="GeneID" id="39991796"/>
<evidence type="ECO:0000313" key="4">
    <source>
        <dbReference type="Proteomes" id="UP000192257"/>
    </source>
</evidence>
<accession>A0A1X0NDS1</accession>
<evidence type="ECO:0000313" key="3">
    <source>
        <dbReference type="EMBL" id="ORC79560.1"/>
    </source>
</evidence>
<sequence length="275" mass="30493">MTLFSSLLLFIFLLGLTVCVAGESEKGLAITHSAELTATKTYTLTISLPHPHPPEPSSSMSMTATTTLSKEVMPSHTVTLYTPEHGDSSNDNITITPEITPTPQHDWVNVFFEVTNNLTSDALEKSLNEILWKGIQVAMEAYEDAPKPWIRIAFELEKRAQEAFNASNNGRIPGVNSAVYKLPVVPPNNDDSNKTTVVIVVVVIVVVVVLIAVGVLVFLYCRHKKLHSNRFDDDFVMNCATAPVNLNELLLSSFDHELSTNDERIYERQKNLKKA</sequence>
<dbReference type="AlphaFoldDB" id="A0A1X0NDS1"/>
<evidence type="ECO:0000256" key="1">
    <source>
        <dbReference type="SAM" id="Phobius"/>
    </source>
</evidence>
<keyword evidence="1" id="KW-0472">Membrane</keyword>
<keyword evidence="1" id="KW-1133">Transmembrane helix</keyword>
<dbReference type="OrthoDB" id="252754at2759"/>
<keyword evidence="1" id="KW-0812">Transmembrane</keyword>
<protein>
    <recommendedName>
        <fullName evidence="5">SEA domain-containing protein</fullName>
    </recommendedName>
</protein>
<comment type="caution">
    <text evidence="3">The sequence shown here is derived from an EMBL/GenBank/DDBJ whole genome shotgun (WGS) entry which is preliminary data.</text>
</comment>
<feature type="chain" id="PRO_5013185183" description="SEA domain-containing protein" evidence="2">
    <location>
        <begin position="22"/>
        <end position="275"/>
    </location>
</feature>